<dbReference type="EMBL" id="CABIKO010000067">
    <property type="protein sequence ID" value="VVA23094.1"/>
    <property type="molecule type" value="Genomic_DNA"/>
</dbReference>
<dbReference type="GO" id="GO:0005739">
    <property type="term" value="C:mitochondrion"/>
    <property type="evidence" value="ECO:0007669"/>
    <property type="project" value="GOC"/>
</dbReference>
<accession>A0A5E4F4Q2</accession>
<organism evidence="2 3">
    <name type="scientific">Prunus dulcis</name>
    <name type="common">Almond</name>
    <name type="synonym">Amygdalus dulcis</name>
    <dbReference type="NCBI Taxonomy" id="3755"/>
    <lineage>
        <taxon>Eukaryota</taxon>
        <taxon>Viridiplantae</taxon>
        <taxon>Streptophyta</taxon>
        <taxon>Embryophyta</taxon>
        <taxon>Tracheophyta</taxon>
        <taxon>Spermatophyta</taxon>
        <taxon>Magnoliopsida</taxon>
        <taxon>eudicotyledons</taxon>
        <taxon>Gunneridae</taxon>
        <taxon>Pentapetalae</taxon>
        <taxon>rosids</taxon>
        <taxon>fabids</taxon>
        <taxon>Rosales</taxon>
        <taxon>Rosaceae</taxon>
        <taxon>Amygdaloideae</taxon>
        <taxon>Amygdaleae</taxon>
        <taxon>Prunus</taxon>
    </lineage>
</organism>
<protein>
    <recommendedName>
        <fullName evidence="1">IMS import disulfide relay-system CHCH-CHCH-like Cx9C domain-containing protein</fullName>
    </recommendedName>
</protein>
<dbReference type="InterPro" id="IPR017264">
    <property type="entry name" value="Ribosomal_mS37_fun"/>
</dbReference>
<evidence type="ECO:0000259" key="1">
    <source>
        <dbReference type="Pfam" id="PF16860"/>
    </source>
</evidence>
<dbReference type="Pfam" id="PF16860">
    <property type="entry name" value="CX9C"/>
    <property type="match status" value="1"/>
</dbReference>
<dbReference type="InterPro" id="IPR009069">
    <property type="entry name" value="Cys_alpha_HP_mot_SF"/>
</dbReference>
<name>A0A5E4F4Q2_PRUDU</name>
<gene>
    <name evidence="2" type="ORF">ALMOND_2B003649</name>
</gene>
<sequence>MPSPIIRVQSCLRRAWQSPQNHRHKNIENFEGTASPRVALSVFSSISFWLKPPIRYCLNRRMGRKAGTVYLNPKKFGALHKPCMKDMLAFLNCLALNHNNDDKCARQKELLGTCMDAQSNKNRKSMGSINYHLQRLSRGRK</sequence>
<dbReference type="Proteomes" id="UP000327085">
    <property type="component" value="Chromosome 6"/>
</dbReference>
<dbReference type="AlphaFoldDB" id="A0A5E4F4Q2"/>
<dbReference type="PANTHER" id="PTHR28066">
    <property type="entry name" value="37S RIBOSOMAL PROTEIN MRP10, MITOCHONDRIAL"/>
    <property type="match status" value="1"/>
</dbReference>
<dbReference type="Gramene" id="VVA23094">
    <property type="protein sequence ID" value="VVA23094"/>
    <property type="gene ID" value="Prudul26B003649"/>
</dbReference>
<feature type="domain" description="IMS import disulfide relay-system CHCH-CHCH-like Cx9C" evidence="1">
    <location>
        <begin position="81"/>
        <end position="117"/>
    </location>
</feature>
<dbReference type="SUPFAM" id="SSF47072">
    <property type="entry name" value="Cysteine alpha-hairpin motif"/>
    <property type="match status" value="1"/>
</dbReference>
<evidence type="ECO:0000313" key="3">
    <source>
        <dbReference type="Proteomes" id="UP000327085"/>
    </source>
</evidence>
<dbReference type="GO" id="GO:0003735">
    <property type="term" value="F:structural constituent of ribosome"/>
    <property type="evidence" value="ECO:0007669"/>
    <property type="project" value="InterPro"/>
</dbReference>
<dbReference type="InterPro" id="IPR031731">
    <property type="entry name" value="CX9C"/>
</dbReference>
<dbReference type="InParanoid" id="A0A5E4F4Q2"/>
<dbReference type="GO" id="GO:0032543">
    <property type="term" value="P:mitochondrial translation"/>
    <property type="evidence" value="ECO:0007669"/>
    <property type="project" value="InterPro"/>
</dbReference>
<dbReference type="PANTHER" id="PTHR28066:SF1">
    <property type="entry name" value="SMALL RIBOSOMAL SUBUNIT PROTEIN MS37"/>
    <property type="match status" value="1"/>
</dbReference>
<proteinExistence type="predicted"/>
<reference evidence="3" key="1">
    <citation type="journal article" date="2020" name="Plant J.">
        <title>Transposons played a major role in the diversification between the closely related almond and peach genomes: results from the almond genome sequence.</title>
        <authorList>
            <person name="Alioto T."/>
            <person name="Alexiou K.G."/>
            <person name="Bardil A."/>
            <person name="Barteri F."/>
            <person name="Castanera R."/>
            <person name="Cruz F."/>
            <person name="Dhingra A."/>
            <person name="Duval H."/>
            <person name="Fernandez I Marti A."/>
            <person name="Frias L."/>
            <person name="Galan B."/>
            <person name="Garcia J.L."/>
            <person name="Howad W."/>
            <person name="Gomez-Garrido J."/>
            <person name="Gut M."/>
            <person name="Julca I."/>
            <person name="Morata J."/>
            <person name="Puigdomenech P."/>
            <person name="Ribeca P."/>
            <person name="Rubio Cabetas M.J."/>
            <person name="Vlasova A."/>
            <person name="Wirthensohn M."/>
            <person name="Garcia-Mas J."/>
            <person name="Gabaldon T."/>
            <person name="Casacuberta J.M."/>
            <person name="Arus P."/>
        </authorList>
    </citation>
    <scope>NUCLEOTIDE SEQUENCE [LARGE SCALE GENOMIC DNA]</scope>
    <source>
        <strain evidence="3">cv. Texas</strain>
    </source>
</reference>
<evidence type="ECO:0000313" key="2">
    <source>
        <dbReference type="EMBL" id="VVA23094.1"/>
    </source>
</evidence>
<dbReference type="FunCoup" id="A0A5E4F4Q2">
    <property type="interactions" value="1118"/>
</dbReference>